<comment type="caution">
    <text evidence="1">The sequence shown here is derived from an EMBL/GenBank/DDBJ whole genome shotgun (WGS) entry which is preliminary data.</text>
</comment>
<sequence length="232" mass="25040">MNLSPRGAECLLWLWQLFRWQSWRRLRLQQRCGEAWDEDALAPGLSQCACWAAVAVYLAKQLPLNEGRVRDASACSLATAWASGTVGRGRLSSASASPAKTGWRWSSRAPQQRSTISNHQDLLTIPVAYHETIVSMVEECPGGEAEGLLTALLDAGRRVFVEAGVGGAGRVEAEMQCVHLPGAISVHWLHVHTFIGEVGNGEDLPARPPGAVCALVNMTSAEAARHMLAHAI</sequence>
<reference evidence="1" key="1">
    <citation type="submission" date="2023-10" db="EMBL/GenBank/DDBJ databases">
        <authorList>
            <person name="Chen Y."/>
            <person name="Shah S."/>
            <person name="Dougan E. K."/>
            <person name="Thang M."/>
            <person name="Chan C."/>
        </authorList>
    </citation>
    <scope>NUCLEOTIDE SEQUENCE [LARGE SCALE GENOMIC DNA]</scope>
</reference>
<dbReference type="Proteomes" id="UP001189429">
    <property type="component" value="Unassembled WGS sequence"/>
</dbReference>
<accession>A0ABN9RZP5</accession>
<evidence type="ECO:0000313" key="1">
    <source>
        <dbReference type="EMBL" id="CAK0824135.1"/>
    </source>
</evidence>
<gene>
    <name evidence="1" type="ORF">PCOR1329_LOCUS24620</name>
</gene>
<dbReference type="EMBL" id="CAUYUJ010008502">
    <property type="protein sequence ID" value="CAK0824135.1"/>
    <property type="molecule type" value="Genomic_DNA"/>
</dbReference>
<keyword evidence="2" id="KW-1185">Reference proteome</keyword>
<evidence type="ECO:0000313" key="2">
    <source>
        <dbReference type="Proteomes" id="UP001189429"/>
    </source>
</evidence>
<proteinExistence type="predicted"/>
<name>A0ABN9RZP5_9DINO</name>
<organism evidence="1 2">
    <name type="scientific">Prorocentrum cordatum</name>
    <dbReference type="NCBI Taxonomy" id="2364126"/>
    <lineage>
        <taxon>Eukaryota</taxon>
        <taxon>Sar</taxon>
        <taxon>Alveolata</taxon>
        <taxon>Dinophyceae</taxon>
        <taxon>Prorocentrales</taxon>
        <taxon>Prorocentraceae</taxon>
        <taxon>Prorocentrum</taxon>
    </lineage>
</organism>
<protein>
    <submittedName>
        <fullName evidence="1">Uncharacterized protein</fullName>
    </submittedName>
</protein>